<dbReference type="PROSITE" id="PS00175">
    <property type="entry name" value="PG_MUTASE"/>
    <property type="match status" value="1"/>
</dbReference>
<comment type="caution">
    <text evidence="4">The sequence shown here is derived from an EMBL/GenBank/DDBJ whole genome shotgun (WGS) entry which is preliminary data.</text>
</comment>
<organism evidence="4 5">
    <name type="scientific">Clostridium tepidiprofundi DSM 19306</name>
    <dbReference type="NCBI Taxonomy" id="1121338"/>
    <lineage>
        <taxon>Bacteria</taxon>
        <taxon>Bacillati</taxon>
        <taxon>Bacillota</taxon>
        <taxon>Clostridia</taxon>
        <taxon>Eubacteriales</taxon>
        <taxon>Clostridiaceae</taxon>
        <taxon>Clostridium</taxon>
    </lineage>
</organism>
<dbReference type="InterPro" id="IPR013078">
    <property type="entry name" value="His_Pase_superF_clade-1"/>
</dbReference>
<dbReference type="Gene3D" id="3.40.50.1240">
    <property type="entry name" value="Phosphoglycerate mutase-like"/>
    <property type="match status" value="1"/>
</dbReference>
<reference evidence="4 5" key="1">
    <citation type="submission" date="2016-02" db="EMBL/GenBank/DDBJ databases">
        <title>Genome sequence of Clostridium tepidiprofundi DSM 19306.</title>
        <authorList>
            <person name="Poehlein A."/>
            <person name="Daniel R."/>
        </authorList>
    </citation>
    <scope>NUCLEOTIDE SEQUENCE [LARGE SCALE GENOMIC DNA]</scope>
    <source>
        <strain evidence="4 5">DSM 19306</strain>
    </source>
</reference>
<evidence type="ECO:0000313" key="5">
    <source>
        <dbReference type="Proteomes" id="UP000075531"/>
    </source>
</evidence>
<dbReference type="PATRIC" id="fig|1121338.3.peg.1526"/>
<dbReference type="InterPro" id="IPR017578">
    <property type="entry name" value="Ribazole_CobC"/>
</dbReference>
<evidence type="ECO:0000256" key="3">
    <source>
        <dbReference type="PIRSR" id="PIRSR613078-2"/>
    </source>
</evidence>
<dbReference type="Proteomes" id="UP000075531">
    <property type="component" value="Unassembled WGS sequence"/>
</dbReference>
<dbReference type="EC" id="3.1.3.73" evidence="1"/>
<keyword evidence="5" id="KW-1185">Reference proteome</keyword>
<dbReference type="SMART" id="SM00855">
    <property type="entry name" value="PGAM"/>
    <property type="match status" value="1"/>
</dbReference>
<dbReference type="RefSeq" id="WP_066824780.1">
    <property type="nucleotide sequence ID" value="NZ_LTBA01000014.1"/>
</dbReference>
<keyword evidence="4" id="KW-0378">Hydrolase</keyword>
<dbReference type="AlphaFoldDB" id="A0A151B3Q6"/>
<dbReference type="CDD" id="cd07067">
    <property type="entry name" value="HP_PGM_like"/>
    <property type="match status" value="1"/>
</dbReference>
<dbReference type="GO" id="GO:0043755">
    <property type="term" value="F:alpha-ribazole phosphatase activity"/>
    <property type="evidence" value="ECO:0007669"/>
    <property type="project" value="UniProtKB-UniRule"/>
</dbReference>
<gene>
    <name evidence="4" type="primary">pspB_1</name>
    <name evidence="4" type="ORF">CLTEP_14820</name>
</gene>
<proteinExistence type="predicted"/>
<evidence type="ECO:0000256" key="1">
    <source>
        <dbReference type="NCBIfam" id="TIGR03162"/>
    </source>
</evidence>
<dbReference type="InterPro" id="IPR050275">
    <property type="entry name" value="PGM_Phosphatase"/>
</dbReference>
<feature type="active site" description="Tele-phosphohistidine intermediate" evidence="2">
    <location>
        <position position="8"/>
    </location>
</feature>
<evidence type="ECO:0000313" key="4">
    <source>
        <dbReference type="EMBL" id="KYH34554.1"/>
    </source>
</evidence>
<name>A0A151B3Q6_9CLOT</name>
<dbReference type="PIRSF" id="PIRSF000709">
    <property type="entry name" value="6PFK_2-Ptase"/>
    <property type="match status" value="1"/>
</dbReference>
<dbReference type="EMBL" id="LTBA01000014">
    <property type="protein sequence ID" value="KYH34554.1"/>
    <property type="molecule type" value="Genomic_DNA"/>
</dbReference>
<dbReference type="SUPFAM" id="SSF53254">
    <property type="entry name" value="Phosphoglycerate mutase-like"/>
    <property type="match status" value="1"/>
</dbReference>
<dbReference type="Pfam" id="PF00300">
    <property type="entry name" value="His_Phos_1"/>
    <property type="match status" value="1"/>
</dbReference>
<feature type="binding site" evidence="3">
    <location>
        <position position="57"/>
    </location>
    <ligand>
        <name>substrate</name>
    </ligand>
</feature>
<sequence length="213" mass="24590">MKIYLVRHGQTDWNNEFRLQGSKDIELNKTGIEQAEKVGARLANSNIKKIYSSNLQRALKTAEVINKYINTDIIIKEDIQEMNLGEWEGKRWVDIQIEYAEYLEKWFEDIDACPSPGGESYNDLKKRAFSVMNDIVKNELDAEEVLIVSHGAVIKTILCSILNLDLKNRRNFEIHNGSLSVVEYNIEKGIFTVLSINDVSHFEVDKFDRYEAV</sequence>
<feature type="binding site" evidence="3">
    <location>
        <begin position="7"/>
        <end position="14"/>
    </location>
    <ligand>
        <name>substrate</name>
    </ligand>
</feature>
<dbReference type="InterPro" id="IPR001345">
    <property type="entry name" value="PG/BPGM_mutase_AS"/>
</dbReference>
<feature type="active site" description="Proton donor/acceptor" evidence="2">
    <location>
        <position position="81"/>
    </location>
</feature>
<evidence type="ECO:0000256" key="2">
    <source>
        <dbReference type="PIRSR" id="PIRSR613078-1"/>
    </source>
</evidence>
<dbReference type="STRING" id="1121338.CLTEP_14820"/>
<dbReference type="PANTHER" id="PTHR48100">
    <property type="entry name" value="BROAD-SPECIFICITY PHOSPHATASE YOR283W-RELATED"/>
    <property type="match status" value="1"/>
</dbReference>
<dbReference type="GO" id="GO:0009236">
    <property type="term" value="P:cobalamin biosynthetic process"/>
    <property type="evidence" value="ECO:0007669"/>
    <property type="project" value="UniProtKB-UniRule"/>
</dbReference>
<accession>A0A151B3Q6</accession>
<dbReference type="NCBIfam" id="TIGR03162">
    <property type="entry name" value="ribazole_cobC"/>
    <property type="match status" value="1"/>
</dbReference>
<protein>
    <recommendedName>
        <fullName evidence="1">Alpha-ribazole phosphatase</fullName>
        <ecNumber evidence="1">3.1.3.73</ecNumber>
    </recommendedName>
</protein>
<dbReference type="InterPro" id="IPR029033">
    <property type="entry name" value="His_PPase_superfam"/>
</dbReference>